<name>A0ABY7FUS4_MYAAR</name>
<dbReference type="EMBL" id="CP111024">
    <property type="protein sequence ID" value="WAR24593.1"/>
    <property type="molecule type" value="Genomic_DNA"/>
</dbReference>
<evidence type="ECO:0000313" key="2">
    <source>
        <dbReference type="Proteomes" id="UP001164746"/>
    </source>
</evidence>
<organism evidence="1 2">
    <name type="scientific">Mya arenaria</name>
    <name type="common">Soft-shell clam</name>
    <dbReference type="NCBI Taxonomy" id="6604"/>
    <lineage>
        <taxon>Eukaryota</taxon>
        <taxon>Metazoa</taxon>
        <taxon>Spiralia</taxon>
        <taxon>Lophotrochozoa</taxon>
        <taxon>Mollusca</taxon>
        <taxon>Bivalvia</taxon>
        <taxon>Autobranchia</taxon>
        <taxon>Heteroconchia</taxon>
        <taxon>Euheterodonta</taxon>
        <taxon>Imparidentia</taxon>
        <taxon>Neoheterodontei</taxon>
        <taxon>Myida</taxon>
        <taxon>Myoidea</taxon>
        <taxon>Myidae</taxon>
        <taxon>Mya</taxon>
    </lineage>
</organism>
<accession>A0ABY7FUS4</accession>
<protein>
    <submittedName>
        <fullName evidence="1">Uncharacterized protein</fullName>
    </submittedName>
</protein>
<gene>
    <name evidence="1" type="ORF">MAR_038262</name>
</gene>
<dbReference type="PANTHER" id="PTHR33480">
    <property type="entry name" value="SET DOMAIN-CONTAINING PROTEIN-RELATED"/>
    <property type="match status" value="1"/>
</dbReference>
<sequence length="175" mass="19565">MLRLAGDIKKLQNYLEKTADECLSTLDTDFEKSGRKMLNKVNLSRLVMFNRTIGAEVERMNVSDYNSRKATSKLKSALSSVERMLCARFDRVEISGKESGVHEKRRAVHGQQTEQACGDSVLMNFVGHVIEVHSSFYRLPQGTIQVTKTGKLLTAFNNGTIGKYSGKSLDEISLD</sequence>
<feature type="non-terminal residue" evidence="1">
    <location>
        <position position="175"/>
    </location>
</feature>
<evidence type="ECO:0000313" key="1">
    <source>
        <dbReference type="EMBL" id="WAR24593.1"/>
    </source>
</evidence>
<reference evidence="1" key="1">
    <citation type="submission" date="2022-11" db="EMBL/GenBank/DDBJ databases">
        <title>Centuries of genome instability and evolution in soft-shell clam transmissible cancer (bioRxiv).</title>
        <authorList>
            <person name="Hart S.F.M."/>
            <person name="Yonemitsu M.A."/>
            <person name="Giersch R.M."/>
            <person name="Beal B.F."/>
            <person name="Arriagada G."/>
            <person name="Davis B.W."/>
            <person name="Ostrander E.A."/>
            <person name="Goff S.P."/>
            <person name="Metzger M.J."/>
        </authorList>
    </citation>
    <scope>NUCLEOTIDE SEQUENCE</scope>
    <source>
        <strain evidence="1">MELC-2E11</strain>
        <tissue evidence="1">Siphon/mantle</tissue>
    </source>
</reference>
<dbReference type="Proteomes" id="UP001164746">
    <property type="component" value="Chromosome 13"/>
</dbReference>
<proteinExistence type="predicted"/>
<keyword evidence="2" id="KW-1185">Reference proteome</keyword>